<keyword evidence="1" id="KW-0732">Signal</keyword>
<dbReference type="SUPFAM" id="SSF57501">
    <property type="entry name" value="Cystine-knot cytokines"/>
    <property type="match status" value="1"/>
</dbReference>
<dbReference type="Pfam" id="PF00341">
    <property type="entry name" value="PDGF"/>
    <property type="match status" value="1"/>
</dbReference>
<protein>
    <recommendedName>
        <fullName evidence="2">Platelet-derived growth factor (PDGF) family profile domain-containing protein</fullName>
    </recommendedName>
</protein>
<feature type="domain" description="Platelet-derived growth factor (PDGF) family profile" evidence="2">
    <location>
        <begin position="74"/>
        <end position="149"/>
    </location>
</feature>
<evidence type="ECO:0000313" key="3">
    <source>
        <dbReference type="EMBL" id="CAD1584181.1"/>
    </source>
</evidence>
<dbReference type="EMBL" id="CADCXW020000348">
    <property type="protein sequence ID" value="CAD1584181.1"/>
    <property type="molecule type" value="Genomic_DNA"/>
</dbReference>
<dbReference type="GO" id="GO:0016020">
    <property type="term" value="C:membrane"/>
    <property type="evidence" value="ECO:0007669"/>
    <property type="project" value="InterPro"/>
</dbReference>
<feature type="chain" id="PRO_5027601961" description="Platelet-derived growth factor (PDGF) family profile domain-containing protein" evidence="1">
    <location>
        <begin position="16"/>
        <end position="168"/>
    </location>
</feature>
<sequence length="168" mass="18833">MISFPIFIILTICIAEVIPSHIRNSLNADSSHQSKRSTGRLQAVQKCIEFSCKKGPQKRTYHMMDLLHDQNLSPKTENLDIEPAYLVVQRCDGHAGCCHVHTQSCGPVAGAIKNETIVVSIMRVESMRPELRTYNVEQHTKCECQVANKTVRDDINRRLPGITCVDGC</sequence>
<dbReference type="Gene3D" id="2.10.90.10">
    <property type="entry name" value="Cystine-knot cytokines"/>
    <property type="match status" value="1"/>
</dbReference>
<name>A0A6V7M8S7_9HYME</name>
<dbReference type="AlphaFoldDB" id="A0A6V7M8S7"/>
<gene>
    <name evidence="3" type="ORF">BBRV_LOCUS125420</name>
</gene>
<dbReference type="GO" id="GO:0008083">
    <property type="term" value="F:growth factor activity"/>
    <property type="evidence" value="ECO:0007669"/>
    <property type="project" value="InterPro"/>
</dbReference>
<dbReference type="PANTHER" id="PTHR21719">
    <property type="entry name" value="FI06402P-RELATED"/>
    <property type="match status" value="1"/>
</dbReference>
<feature type="signal peptide" evidence="1">
    <location>
        <begin position="1"/>
        <end position="15"/>
    </location>
</feature>
<reference evidence="3" key="1">
    <citation type="submission" date="2020-07" db="EMBL/GenBank/DDBJ databases">
        <authorList>
            <person name="Ferguson B K."/>
        </authorList>
    </citation>
    <scope>NUCLEOTIDE SEQUENCE</scope>
    <source>
        <strain evidence="3">L06</strain>
    </source>
</reference>
<dbReference type="InterPro" id="IPR029034">
    <property type="entry name" value="Cystine-knot_cytokine"/>
</dbReference>
<dbReference type="GO" id="GO:0035099">
    <property type="term" value="P:hemocyte migration"/>
    <property type="evidence" value="ECO:0007669"/>
    <property type="project" value="TreeGrafter"/>
</dbReference>
<dbReference type="PANTHER" id="PTHR21719:SF1">
    <property type="entry name" value="FI06402P-RELATED"/>
    <property type="match status" value="1"/>
</dbReference>
<dbReference type="InterPro" id="IPR000072">
    <property type="entry name" value="PDGF/VEGF_dom"/>
</dbReference>
<evidence type="ECO:0000256" key="1">
    <source>
        <dbReference type="SAM" id="SignalP"/>
    </source>
</evidence>
<accession>A0A6V7M8S7</accession>
<evidence type="ECO:0000259" key="2">
    <source>
        <dbReference type="PROSITE" id="PS50278"/>
    </source>
</evidence>
<proteinExistence type="predicted"/>
<dbReference type="PROSITE" id="PS50278">
    <property type="entry name" value="PDGF_2"/>
    <property type="match status" value="1"/>
</dbReference>
<organism evidence="3">
    <name type="scientific">Bracon brevicornis</name>
    <dbReference type="NCBI Taxonomy" id="1563983"/>
    <lineage>
        <taxon>Eukaryota</taxon>
        <taxon>Metazoa</taxon>
        <taxon>Ecdysozoa</taxon>
        <taxon>Arthropoda</taxon>
        <taxon>Hexapoda</taxon>
        <taxon>Insecta</taxon>
        <taxon>Pterygota</taxon>
        <taxon>Neoptera</taxon>
        <taxon>Endopterygota</taxon>
        <taxon>Hymenoptera</taxon>
        <taxon>Apocrita</taxon>
        <taxon>Ichneumonoidea</taxon>
        <taxon>Braconidae</taxon>
        <taxon>Braconinae</taxon>
        <taxon>Bracon</taxon>
    </lineage>
</organism>